<organism evidence="3">
    <name type="scientific">Nonomuraea gerenzanensis</name>
    <dbReference type="NCBI Taxonomy" id="93944"/>
    <lineage>
        <taxon>Bacteria</taxon>
        <taxon>Bacillati</taxon>
        <taxon>Actinomycetota</taxon>
        <taxon>Actinomycetes</taxon>
        <taxon>Streptosporangiales</taxon>
        <taxon>Streptosporangiaceae</taxon>
        <taxon>Nonomuraea</taxon>
    </lineage>
</organism>
<dbReference type="InterPro" id="IPR050267">
    <property type="entry name" value="Anti-sigma-factor_SerPK"/>
</dbReference>
<protein>
    <submittedName>
        <fullName evidence="3">ATP-binding region, ATPase domain protein domain protein</fullName>
    </submittedName>
</protein>
<dbReference type="Gene3D" id="3.30.565.10">
    <property type="entry name" value="Histidine kinase-like ATPase, C-terminal domain"/>
    <property type="match status" value="1"/>
</dbReference>
<keyword evidence="1" id="KW-0808">Transferase</keyword>
<keyword evidence="3" id="KW-0067">ATP-binding</keyword>
<dbReference type="GO" id="GO:0004674">
    <property type="term" value="F:protein serine/threonine kinase activity"/>
    <property type="evidence" value="ECO:0007669"/>
    <property type="project" value="UniProtKB-KW"/>
</dbReference>
<dbReference type="EMBL" id="LT559118">
    <property type="protein sequence ID" value="SBO97123.1"/>
    <property type="molecule type" value="Genomic_DNA"/>
</dbReference>
<evidence type="ECO:0000256" key="1">
    <source>
        <dbReference type="ARBA" id="ARBA00022527"/>
    </source>
</evidence>
<keyword evidence="3" id="KW-0547">Nucleotide-binding</keyword>
<dbReference type="AlphaFoldDB" id="A0A1M4EEW6"/>
<gene>
    <name evidence="3" type="ORF">BN4615_P6639</name>
</gene>
<dbReference type="PANTHER" id="PTHR35526:SF3">
    <property type="entry name" value="ANTI-SIGMA-F FACTOR RSBW"/>
    <property type="match status" value="1"/>
</dbReference>
<dbReference type="InterPro" id="IPR003594">
    <property type="entry name" value="HATPase_dom"/>
</dbReference>
<name>A0A1M4EEW6_9ACTN</name>
<sequence length="135" mass="14264">MASTAELRCPIDGDLAGLRRRVHAYATTAGLTGTRLIDLLLAVNEAATNVLDHGAGTGTLHARHDGHAITVRITDPAGKLTADHLNHVRDPNRPGGFGLSIINAVCDQVLLDHPQGQSRLTLSVRLPAADDTLSR</sequence>
<dbReference type="Pfam" id="PF13581">
    <property type="entry name" value="HATPase_c_2"/>
    <property type="match status" value="1"/>
</dbReference>
<reference evidence="3" key="1">
    <citation type="submission" date="2016-04" db="EMBL/GenBank/DDBJ databases">
        <authorList>
            <person name="Evans L.H."/>
            <person name="Alamgir A."/>
            <person name="Owens N."/>
            <person name="Weber N.D."/>
            <person name="Virtaneva K."/>
            <person name="Barbian K."/>
            <person name="Babar A."/>
            <person name="Rosenke K."/>
        </authorList>
    </citation>
    <scope>NUCLEOTIDE SEQUENCE</scope>
    <source>
        <strain evidence="3">Nono1</strain>
    </source>
</reference>
<dbReference type="CDD" id="cd16936">
    <property type="entry name" value="HATPase_RsbW-like"/>
    <property type="match status" value="1"/>
</dbReference>
<evidence type="ECO:0000259" key="2">
    <source>
        <dbReference type="Pfam" id="PF13581"/>
    </source>
</evidence>
<accession>A0A1M4EEW6</accession>
<dbReference type="GO" id="GO:0005524">
    <property type="term" value="F:ATP binding"/>
    <property type="evidence" value="ECO:0007669"/>
    <property type="project" value="UniProtKB-KW"/>
</dbReference>
<feature type="domain" description="Histidine kinase/HSP90-like ATPase" evidence="2">
    <location>
        <begin position="15"/>
        <end position="121"/>
    </location>
</feature>
<dbReference type="InterPro" id="IPR036890">
    <property type="entry name" value="HATPase_C_sf"/>
</dbReference>
<dbReference type="SUPFAM" id="SSF55874">
    <property type="entry name" value="ATPase domain of HSP90 chaperone/DNA topoisomerase II/histidine kinase"/>
    <property type="match status" value="1"/>
</dbReference>
<evidence type="ECO:0000313" key="3">
    <source>
        <dbReference type="EMBL" id="SBO97123.1"/>
    </source>
</evidence>
<dbReference type="PANTHER" id="PTHR35526">
    <property type="entry name" value="ANTI-SIGMA-F FACTOR RSBW-RELATED"/>
    <property type="match status" value="1"/>
</dbReference>
<keyword evidence="1" id="KW-0418">Kinase</keyword>
<keyword evidence="1" id="KW-0723">Serine/threonine-protein kinase</keyword>
<proteinExistence type="predicted"/>
<dbReference type="RefSeq" id="WP_225265905.1">
    <property type="nucleotide sequence ID" value="NZ_CP084058.1"/>
</dbReference>